<organism evidence="8 9">
    <name type="scientific">Pontibacillus marinus BH030004 = DSM 16465</name>
    <dbReference type="NCBI Taxonomy" id="1385511"/>
    <lineage>
        <taxon>Bacteria</taxon>
        <taxon>Bacillati</taxon>
        <taxon>Bacillota</taxon>
        <taxon>Bacilli</taxon>
        <taxon>Bacillales</taxon>
        <taxon>Bacillaceae</taxon>
        <taxon>Pontibacillus</taxon>
    </lineage>
</organism>
<evidence type="ECO:0000256" key="1">
    <source>
        <dbReference type="ARBA" id="ARBA00009369"/>
    </source>
</evidence>
<dbReference type="Pfam" id="PF04085">
    <property type="entry name" value="MreC"/>
    <property type="match status" value="1"/>
</dbReference>
<dbReference type="InterPro" id="IPR042175">
    <property type="entry name" value="Cell/Rod_MreC_2"/>
</dbReference>
<dbReference type="eggNOG" id="COG1792">
    <property type="taxonomic scope" value="Bacteria"/>
</dbReference>
<evidence type="ECO:0000313" key="9">
    <source>
        <dbReference type="Proteomes" id="UP000030403"/>
    </source>
</evidence>
<feature type="domain" description="Rod shape-determining protein MreC beta-barrel core" evidence="7">
    <location>
        <begin position="123"/>
        <end position="273"/>
    </location>
</feature>
<keyword evidence="9" id="KW-1185">Reference proteome</keyword>
<dbReference type="Gene3D" id="2.40.10.350">
    <property type="entry name" value="Rod shape-determining protein MreC, domain 2"/>
    <property type="match status" value="1"/>
</dbReference>
<evidence type="ECO:0000256" key="2">
    <source>
        <dbReference type="ARBA" id="ARBA00013855"/>
    </source>
</evidence>
<evidence type="ECO:0000256" key="3">
    <source>
        <dbReference type="ARBA" id="ARBA00022960"/>
    </source>
</evidence>
<protein>
    <recommendedName>
        <fullName evidence="2 5">Cell shape-determining protein MreC</fullName>
    </recommendedName>
    <alternativeName>
        <fullName evidence="4 5">Cell shape protein MreC</fullName>
    </alternativeName>
</protein>
<comment type="function">
    <text evidence="5">Involved in formation and maintenance of cell shape.</text>
</comment>
<dbReference type="Gene3D" id="2.40.10.340">
    <property type="entry name" value="Rod shape-determining protein MreC, domain 1"/>
    <property type="match status" value="1"/>
</dbReference>
<dbReference type="STRING" id="1385511.GCA_000425225_02377"/>
<keyword evidence="3 5" id="KW-0133">Cell shape</keyword>
<evidence type="ECO:0000256" key="5">
    <source>
        <dbReference type="PIRNR" id="PIRNR038471"/>
    </source>
</evidence>
<dbReference type="Gene3D" id="1.20.5.490">
    <property type="entry name" value="Single helix bin"/>
    <property type="match status" value="1"/>
</dbReference>
<comment type="similarity">
    <text evidence="1 5">Belongs to the MreC family.</text>
</comment>
<comment type="caution">
    <text evidence="8">The sequence shown here is derived from an EMBL/GenBank/DDBJ whole genome shotgun (WGS) entry which is preliminary data.</text>
</comment>
<evidence type="ECO:0000259" key="7">
    <source>
        <dbReference type="Pfam" id="PF04085"/>
    </source>
</evidence>
<dbReference type="PANTHER" id="PTHR34138:SF1">
    <property type="entry name" value="CELL SHAPE-DETERMINING PROTEIN MREC"/>
    <property type="match status" value="1"/>
</dbReference>
<evidence type="ECO:0000313" key="8">
    <source>
        <dbReference type="EMBL" id="KGX88043.1"/>
    </source>
</evidence>
<dbReference type="OrthoDB" id="9792313at2"/>
<dbReference type="InterPro" id="IPR055342">
    <property type="entry name" value="MreC_beta-barrel_core"/>
</dbReference>
<dbReference type="PIRSF" id="PIRSF038471">
    <property type="entry name" value="MreC"/>
    <property type="match status" value="1"/>
</dbReference>
<dbReference type="GO" id="GO:0008360">
    <property type="term" value="P:regulation of cell shape"/>
    <property type="evidence" value="ECO:0007669"/>
    <property type="project" value="UniProtKB-KW"/>
</dbReference>
<dbReference type="NCBIfam" id="TIGR00219">
    <property type="entry name" value="mreC"/>
    <property type="match status" value="1"/>
</dbReference>
<evidence type="ECO:0000256" key="6">
    <source>
        <dbReference type="SAM" id="MobiDB-lite"/>
    </source>
</evidence>
<dbReference type="InterPro" id="IPR007221">
    <property type="entry name" value="MreC"/>
</dbReference>
<accession>A0A0A5GA38</accession>
<gene>
    <name evidence="8" type="ORF">N783_08765</name>
</gene>
<dbReference type="AlphaFoldDB" id="A0A0A5GA38"/>
<reference evidence="8 9" key="1">
    <citation type="submission" date="2013-08" db="EMBL/GenBank/DDBJ databases">
        <authorList>
            <person name="Huang J."/>
            <person name="Wang G."/>
        </authorList>
    </citation>
    <scope>NUCLEOTIDE SEQUENCE [LARGE SCALE GENOMIC DNA]</scope>
    <source>
        <strain evidence="8 9">BH030004</strain>
    </source>
</reference>
<name>A0A0A5GA38_9BACI</name>
<dbReference type="GO" id="GO:0005886">
    <property type="term" value="C:plasma membrane"/>
    <property type="evidence" value="ECO:0007669"/>
    <property type="project" value="TreeGrafter"/>
</dbReference>
<sequence length="298" mass="33972">MPSFFRNKRLILILFSFILLVALIGFSMRDRDNLTFPEEFLKDTTGWVQTAFHTPVQFVTGIFDNIEDIQETYKQNELLKSRLSDFKGLLYEVQALRKENKELRSLLDKKESIRDYEPIQASVIARSPEPHWFEQLTINKGQKHGVKPDMAVITGEGLIGKVQTTSAITSTVRLLTGFDRSTRIHAMVPENNVYGLIEGDQEDDERLMLKHIPYDAEIEKGQMVVSSGMGGVFPRNLLIGKIEEVIIDEYGLTQTAYINPAANLYDINHVSVVDREIYSPPLDEEPEMKEEDKGDSSE</sequence>
<dbReference type="PANTHER" id="PTHR34138">
    <property type="entry name" value="CELL SHAPE-DETERMINING PROTEIN MREC"/>
    <property type="match status" value="1"/>
</dbReference>
<dbReference type="EMBL" id="AVPF01000021">
    <property type="protein sequence ID" value="KGX88043.1"/>
    <property type="molecule type" value="Genomic_DNA"/>
</dbReference>
<feature type="region of interest" description="Disordered" evidence="6">
    <location>
        <begin position="278"/>
        <end position="298"/>
    </location>
</feature>
<evidence type="ECO:0000256" key="4">
    <source>
        <dbReference type="ARBA" id="ARBA00032089"/>
    </source>
</evidence>
<proteinExistence type="inferred from homology"/>
<dbReference type="Proteomes" id="UP000030403">
    <property type="component" value="Unassembled WGS sequence"/>
</dbReference>
<dbReference type="RefSeq" id="WP_027448832.1">
    <property type="nucleotide sequence ID" value="NZ_AVPF01000021.1"/>
</dbReference>
<dbReference type="InterPro" id="IPR042177">
    <property type="entry name" value="Cell/Rod_1"/>
</dbReference>